<comment type="caution">
    <text evidence="2">The sequence shown here is derived from an EMBL/GenBank/DDBJ whole genome shotgun (WGS) entry which is preliminary data.</text>
</comment>
<keyword evidence="3" id="KW-1185">Reference proteome</keyword>
<dbReference type="Proteomes" id="UP000253664">
    <property type="component" value="Unassembled WGS sequence"/>
</dbReference>
<name>A0A367L121_9HYPO</name>
<dbReference type="AlphaFoldDB" id="A0A367L121"/>
<evidence type="ECO:0000313" key="3">
    <source>
        <dbReference type="Proteomes" id="UP000253664"/>
    </source>
</evidence>
<gene>
    <name evidence="2" type="ORF">L249_5818</name>
</gene>
<feature type="region of interest" description="Disordered" evidence="1">
    <location>
        <begin position="54"/>
        <end position="74"/>
    </location>
</feature>
<accession>A0A367L121</accession>
<feature type="non-terminal residue" evidence="2">
    <location>
        <position position="112"/>
    </location>
</feature>
<reference evidence="2 3" key="1">
    <citation type="journal article" date="2015" name="BMC Genomics">
        <title>Insights from the genome of Ophiocordyceps polyrhachis-furcata to pathogenicity and host specificity in insect fungi.</title>
        <authorList>
            <person name="Wichadakul D."/>
            <person name="Kobmoo N."/>
            <person name="Ingsriswang S."/>
            <person name="Tangphatsornruang S."/>
            <person name="Chantasingh D."/>
            <person name="Luangsa-ard J.J."/>
            <person name="Eurwilaichitr L."/>
        </authorList>
    </citation>
    <scope>NUCLEOTIDE SEQUENCE [LARGE SCALE GENOMIC DNA]</scope>
    <source>
        <strain evidence="2 3">BCC 54312</strain>
    </source>
</reference>
<protein>
    <submittedName>
        <fullName evidence="2">Uncharacterized protein</fullName>
    </submittedName>
</protein>
<evidence type="ECO:0000313" key="2">
    <source>
        <dbReference type="EMBL" id="RCI07912.1"/>
    </source>
</evidence>
<sequence length="112" mass="12127">MFVRPATTSRVLSLHVSGTPSRTCFANNRRGRLAPWSGTSRGVSRYPAGIATLTPLPSNPSPPFPPDPVRRPGSILAQSTTSVSQSLSTLYGYISTSLRLDTWYPAQGRLPR</sequence>
<proteinExistence type="predicted"/>
<organism evidence="2 3">
    <name type="scientific">Ophiocordyceps polyrhachis-furcata BCC 54312</name>
    <dbReference type="NCBI Taxonomy" id="1330021"/>
    <lineage>
        <taxon>Eukaryota</taxon>
        <taxon>Fungi</taxon>
        <taxon>Dikarya</taxon>
        <taxon>Ascomycota</taxon>
        <taxon>Pezizomycotina</taxon>
        <taxon>Sordariomycetes</taxon>
        <taxon>Hypocreomycetidae</taxon>
        <taxon>Hypocreales</taxon>
        <taxon>Ophiocordycipitaceae</taxon>
        <taxon>Ophiocordyceps</taxon>
    </lineage>
</organism>
<dbReference type="EMBL" id="LKCN02000023">
    <property type="protein sequence ID" value="RCI07912.1"/>
    <property type="molecule type" value="Genomic_DNA"/>
</dbReference>
<feature type="compositionally biased region" description="Pro residues" evidence="1">
    <location>
        <begin position="57"/>
        <end position="67"/>
    </location>
</feature>
<evidence type="ECO:0000256" key="1">
    <source>
        <dbReference type="SAM" id="MobiDB-lite"/>
    </source>
</evidence>